<dbReference type="STRING" id="490899.DKAM_0147"/>
<keyword evidence="2" id="KW-0067">ATP-binding</keyword>
<dbReference type="AlphaFoldDB" id="B8D2S9"/>
<dbReference type="SUPFAM" id="SSF52540">
    <property type="entry name" value="P-loop containing nucleoside triphosphate hydrolases"/>
    <property type="match status" value="1"/>
</dbReference>
<dbReference type="RefSeq" id="WP_012607818.1">
    <property type="nucleotide sequence ID" value="NC_011766.1"/>
</dbReference>
<dbReference type="Proteomes" id="UP000006903">
    <property type="component" value="Chromosome"/>
</dbReference>
<reference evidence="4 5" key="1">
    <citation type="journal article" date="2009" name="J. Bacteriol.">
        <title>Complete genome sequence of the anaerobic, protein-degrading hyperthermophilic crenarchaeon Desulfurococcus kamchatkensis.</title>
        <authorList>
            <person name="Ravin N.V."/>
            <person name="Mardanov A.V."/>
            <person name="Beletsky A.V."/>
            <person name="Kublanov I.V."/>
            <person name="Kolganova T.V."/>
            <person name="Lebedinsky A.V."/>
            <person name="Chernyh N.A."/>
            <person name="Bonch-Osmolovskaya E.A."/>
            <person name="Skryabin K.G."/>
        </authorList>
    </citation>
    <scope>NUCLEOTIDE SEQUENCE [LARGE SCALE GENOMIC DNA]</scope>
    <source>
        <strain evidence="5">DSM 18924 / JCM 16383 / VKM B-2413 / 1221n</strain>
    </source>
</reference>
<dbReference type="KEGG" id="dka:DKAM_0147"/>
<dbReference type="GO" id="GO:0005524">
    <property type="term" value="F:ATP binding"/>
    <property type="evidence" value="ECO:0007669"/>
    <property type="project" value="UniProtKB-KW"/>
</dbReference>
<feature type="domain" description="AAA+ ATPase" evidence="3">
    <location>
        <begin position="19"/>
        <end position="175"/>
    </location>
</feature>
<evidence type="ECO:0000256" key="1">
    <source>
        <dbReference type="ARBA" id="ARBA00022741"/>
    </source>
</evidence>
<organism evidence="4 5">
    <name type="scientific">Desulfurococcus amylolyticus (strain DSM 18924 / JCM 16383 / VKM B-2413 / 1221n)</name>
    <name type="common">Desulfurococcus kamchatkensis</name>
    <dbReference type="NCBI Taxonomy" id="490899"/>
    <lineage>
        <taxon>Archaea</taxon>
        <taxon>Thermoproteota</taxon>
        <taxon>Thermoprotei</taxon>
        <taxon>Desulfurococcales</taxon>
        <taxon>Desulfurococcaceae</taxon>
        <taxon>Desulfurococcus</taxon>
    </lineage>
</organism>
<dbReference type="InterPro" id="IPR003593">
    <property type="entry name" value="AAA+_ATPase"/>
</dbReference>
<evidence type="ECO:0000256" key="2">
    <source>
        <dbReference type="ARBA" id="ARBA00022840"/>
    </source>
</evidence>
<dbReference type="GeneID" id="7170458"/>
<proteinExistence type="predicted"/>
<evidence type="ECO:0000313" key="4">
    <source>
        <dbReference type="EMBL" id="ACL10476.1"/>
    </source>
</evidence>
<keyword evidence="1" id="KW-0547">Nucleotide-binding</keyword>
<dbReference type="eggNOG" id="arCOG00417">
    <property type="taxonomic scope" value="Archaea"/>
</dbReference>
<protein>
    <submittedName>
        <fullName evidence="4">AAA ATPase</fullName>
    </submittedName>
</protein>
<sequence length="206" mass="23550">MIFIEFYTGNRDIDELIRNAATILFYGVAGSGKTSMLITIAGNYCRNVKCLYMSTEETLHYEKVAVNPDKYRDVLFTEVYDFNKLVELATLIYLYGSNVIFVDSLNSLFRLEPLAENSMSRLAYVVASIRRVVEDAGGKMFASAQVRTREGESEPVGKPVLEYYFDVIIELNIGDSVRYARIVKPKHMGGEKIHRFRITREGVEWI</sequence>
<dbReference type="PANTHER" id="PTHR43637">
    <property type="entry name" value="UPF0273 PROTEIN TM_0370"/>
    <property type="match status" value="1"/>
</dbReference>
<name>B8D2S9_DESA1</name>
<gene>
    <name evidence="4" type="ordered locus">DKAM_0147</name>
</gene>
<dbReference type="EMBL" id="CP001140">
    <property type="protein sequence ID" value="ACL10476.1"/>
    <property type="molecule type" value="Genomic_DNA"/>
</dbReference>
<dbReference type="SMART" id="SM00382">
    <property type="entry name" value="AAA"/>
    <property type="match status" value="1"/>
</dbReference>
<dbReference type="HOGENOM" id="CLU_1329413_0_0_2"/>
<evidence type="ECO:0000259" key="3">
    <source>
        <dbReference type="SMART" id="SM00382"/>
    </source>
</evidence>
<evidence type="ECO:0000313" key="5">
    <source>
        <dbReference type="Proteomes" id="UP000006903"/>
    </source>
</evidence>
<dbReference type="Gene3D" id="3.40.50.300">
    <property type="entry name" value="P-loop containing nucleotide triphosphate hydrolases"/>
    <property type="match status" value="1"/>
</dbReference>
<dbReference type="InterPro" id="IPR027417">
    <property type="entry name" value="P-loop_NTPase"/>
</dbReference>
<accession>B8D2S9</accession>
<dbReference type="PANTHER" id="PTHR43637:SF2">
    <property type="entry name" value="PROTEIN GVPD 1"/>
    <property type="match status" value="1"/>
</dbReference>